<dbReference type="RefSeq" id="WP_089301837.1">
    <property type="nucleotide sequence ID" value="NZ_FZNW01000012.1"/>
</dbReference>
<evidence type="ECO:0000313" key="3">
    <source>
        <dbReference type="Proteomes" id="UP000198348"/>
    </source>
</evidence>
<name>A0A238XUM2_9PSEU</name>
<sequence>MSMQITFDANDPRALGAFWAEILGYKEQPPPEGFDSWDTFLDSVGLPADERDRAYAITDPEGRGPRVFLQKVPEPKSAKNRVHLDVNVSNHADPLDDRKAAVATAVERARALGATRLREVDEVIGYCVVMADPEGNEFCLQ</sequence>
<reference evidence="2 3" key="1">
    <citation type="submission" date="2017-06" db="EMBL/GenBank/DDBJ databases">
        <authorList>
            <person name="Kim H.J."/>
            <person name="Triplett B.A."/>
        </authorList>
    </citation>
    <scope>NUCLEOTIDE SEQUENCE [LARGE SCALE GENOMIC DNA]</scope>
    <source>
        <strain evidence="2 3">DSM 45207</strain>
    </source>
</reference>
<dbReference type="PANTHER" id="PTHR35908">
    <property type="entry name" value="HYPOTHETICAL FUSION PROTEIN"/>
    <property type="match status" value="1"/>
</dbReference>
<protein>
    <recommendedName>
        <fullName evidence="1">Glyoxalase-like domain-containing protein</fullName>
    </recommendedName>
</protein>
<feature type="domain" description="Glyoxalase-like" evidence="1">
    <location>
        <begin position="4"/>
        <end position="140"/>
    </location>
</feature>
<dbReference type="Gene3D" id="3.10.180.10">
    <property type="entry name" value="2,3-Dihydroxybiphenyl 1,2-Dioxygenase, domain 1"/>
    <property type="match status" value="1"/>
</dbReference>
<evidence type="ECO:0000313" key="2">
    <source>
        <dbReference type="EMBL" id="SNR61699.1"/>
    </source>
</evidence>
<dbReference type="Pfam" id="PF18029">
    <property type="entry name" value="Glyoxalase_6"/>
    <property type="match status" value="1"/>
</dbReference>
<accession>A0A238XUM2</accession>
<dbReference type="SUPFAM" id="SSF54593">
    <property type="entry name" value="Glyoxalase/Bleomycin resistance protein/Dihydroxybiphenyl dioxygenase"/>
    <property type="match status" value="1"/>
</dbReference>
<dbReference type="Proteomes" id="UP000198348">
    <property type="component" value="Unassembled WGS sequence"/>
</dbReference>
<dbReference type="InterPro" id="IPR041581">
    <property type="entry name" value="Glyoxalase_6"/>
</dbReference>
<gene>
    <name evidence="2" type="ORF">SAMN06265360_11239</name>
</gene>
<keyword evidence="3" id="KW-1185">Reference proteome</keyword>
<dbReference type="OrthoDB" id="3295209at2"/>
<evidence type="ECO:0000259" key="1">
    <source>
        <dbReference type="Pfam" id="PF18029"/>
    </source>
</evidence>
<dbReference type="EMBL" id="FZNW01000012">
    <property type="protein sequence ID" value="SNR61699.1"/>
    <property type="molecule type" value="Genomic_DNA"/>
</dbReference>
<dbReference type="PANTHER" id="PTHR35908:SF1">
    <property type="entry name" value="CONSERVED PROTEIN"/>
    <property type="match status" value="1"/>
</dbReference>
<dbReference type="AlphaFoldDB" id="A0A238XUM2"/>
<organism evidence="2 3">
    <name type="scientific">Haloechinothrix alba</name>
    <dbReference type="NCBI Taxonomy" id="664784"/>
    <lineage>
        <taxon>Bacteria</taxon>
        <taxon>Bacillati</taxon>
        <taxon>Actinomycetota</taxon>
        <taxon>Actinomycetes</taxon>
        <taxon>Pseudonocardiales</taxon>
        <taxon>Pseudonocardiaceae</taxon>
        <taxon>Haloechinothrix</taxon>
    </lineage>
</organism>
<proteinExistence type="predicted"/>
<dbReference type="InterPro" id="IPR029068">
    <property type="entry name" value="Glyas_Bleomycin-R_OHBP_Dase"/>
</dbReference>